<dbReference type="Proteomes" id="UP001172102">
    <property type="component" value="Unassembled WGS sequence"/>
</dbReference>
<sequence length="611" mass="69456">MPRGLIQQRLSRFWTLTEKPWPEPFPFMDLPYNIRRRIYLQLGVPTGEFFSLNSVPRAAMRTVIWTLRHRHELSAPEDDNLALSAYENEEGLDDCGDNASDLLNLLLASKAVCNEVRSIVFSENDIGVSQTRFGGLRTLADSGSRAWQDLRVLVIRMQPCGCLTPYCTVEGWPGKDVEEDHDEDEARFFRRGGDADPRHHRRLGSVNRHDRDTLHQWERICAGIAAHGRPDCLRLFIACDVEHVEMAKRIVKPLFSLPRLQDIAITFGSPTTDVIALRQFAWQTVLDLLGKLHKTEPFRFLDLPVELQLKILEDTALGSASSVRVQLDGARWFSPPLLGISCGAPSESGETQSESHDTAKGAGFPFAYENRSLFCSLEGATFSPACECSPMPLSWFRVSRRFGHVARAVFYSHTEFEVFGWDGCSQLLPMYPSADADTDRCAPKAFRDFLHSHSHDSIRQTRKLTLVFPPMDPTYLAPERKSWALWLETLELLATTANLASLELTACFASHIYPPEPDGNDWGRLKRVKDVEEAEMRATYRQIITPMKQLGGLKRLFIHVAWPFRDGLADVRRADERMLEQTVMGGSYDSRKLRKPLDTFWSQPGFIDWWG</sequence>
<keyword evidence="2" id="KW-1185">Reference proteome</keyword>
<dbReference type="PANTHER" id="PTHR42085:SF6">
    <property type="entry name" value="F-BOX DOMAIN-CONTAINING PROTEIN"/>
    <property type="match status" value="1"/>
</dbReference>
<evidence type="ECO:0008006" key="3">
    <source>
        <dbReference type="Google" id="ProtNLM"/>
    </source>
</evidence>
<protein>
    <recommendedName>
        <fullName evidence="3">F-box domain-containing protein</fullName>
    </recommendedName>
</protein>
<comment type="caution">
    <text evidence="1">The sequence shown here is derived from an EMBL/GenBank/DDBJ whole genome shotgun (WGS) entry which is preliminary data.</text>
</comment>
<name>A0AA40ASF1_9PEZI</name>
<evidence type="ECO:0000313" key="1">
    <source>
        <dbReference type="EMBL" id="KAK0721106.1"/>
    </source>
</evidence>
<accession>A0AA40ASF1</accession>
<organism evidence="1 2">
    <name type="scientific">Lasiosphaeris hirsuta</name>
    <dbReference type="NCBI Taxonomy" id="260670"/>
    <lineage>
        <taxon>Eukaryota</taxon>
        <taxon>Fungi</taxon>
        <taxon>Dikarya</taxon>
        <taxon>Ascomycota</taxon>
        <taxon>Pezizomycotina</taxon>
        <taxon>Sordariomycetes</taxon>
        <taxon>Sordariomycetidae</taxon>
        <taxon>Sordariales</taxon>
        <taxon>Lasiosphaeriaceae</taxon>
        <taxon>Lasiosphaeris</taxon>
    </lineage>
</organism>
<dbReference type="InterPro" id="IPR038883">
    <property type="entry name" value="AN11006-like"/>
</dbReference>
<reference evidence="1" key="1">
    <citation type="submission" date="2023-06" db="EMBL/GenBank/DDBJ databases">
        <title>Genome-scale phylogeny and comparative genomics of the fungal order Sordariales.</title>
        <authorList>
            <consortium name="Lawrence Berkeley National Laboratory"/>
            <person name="Hensen N."/>
            <person name="Bonometti L."/>
            <person name="Westerberg I."/>
            <person name="Brannstrom I.O."/>
            <person name="Guillou S."/>
            <person name="Cros-Aarteil S."/>
            <person name="Calhoun S."/>
            <person name="Haridas S."/>
            <person name="Kuo A."/>
            <person name="Mondo S."/>
            <person name="Pangilinan J."/>
            <person name="Riley R."/>
            <person name="Labutti K."/>
            <person name="Andreopoulos B."/>
            <person name="Lipzen A."/>
            <person name="Chen C."/>
            <person name="Yanf M."/>
            <person name="Daum C."/>
            <person name="Ng V."/>
            <person name="Clum A."/>
            <person name="Steindorff A."/>
            <person name="Ohm R."/>
            <person name="Martin F."/>
            <person name="Silar P."/>
            <person name="Natvig D."/>
            <person name="Lalanne C."/>
            <person name="Gautier V."/>
            <person name="Ament-Velasquez S.L."/>
            <person name="Kruys A."/>
            <person name="Hutchinson M.I."/>
            <person name="Powell A.J."/>
            <person name="Barry K."/>
            <person name="Miller A.N."/>
            <person name="Grigoriev I.V."/>
            <person name="Debuchy R."/>
            <person name="Gladieux P."/>
            <person name="Thoren M.H."/>
            <person name="Johannesson H."/>
        </authorList>
    </citation>
    <scope>NUCLEOTIDE SEQUENCE</scope>
    <source>
        <strain evidence="1">SMH4607-1</strain>
    </source>
</reference>
<evidence type="ECO:0000313" key="2">
    <source>
        <dbReference type="Proteomes" id="UP001172102"/>
    </source>
</evidence>
<proteinExistence type="predicted"/>
<dbReference type="PANTHER" id="PTHR42085">
    <property type="entry name" value="F-BOX DOMAIN-CONTAINING PROTEIN"/>
    <property type="match status" value="1"/>
</dbReference>
<dbReference type="AlphaFoldDB" id="A0AA40ASF1"/>
<dbReference type="EMBL" id="JAUKUA010000003">
    <property type="protein sequence ID" value="KAK0721106.1"/>
    <property type="molecule type" value="Genomic_DNA"/>
</dbReference>
<gene>
    <name evidence="1" type="ORF">B0H67DRAFT_609556</name>
</gene>